<sequence>MTNKTRRHRGDAYVKDTTGKKICKLSEDIFALIHCFELLGKAKTTFQFKSSRSKKIHNYAIIKDFKERCLI</sequence>
<organism evidence="1 2">
    <name type="scientific">Bacteroides caecimuris</name>
    <dbReference type="NCBI Taxonomy" id="1796613"/>
    <lineage>
        <taxon>Bacteria</taxon>
        <taxon>Pseudomonadati</taxon>
        <taxon>Bacteroidota</taxon>
        <taxon>Bacteroidia</taxon>
        <taxon>Bacteroidales</taxon>
        <taxon>Bacteroidaceae</taxon>
        <taxon>Bacteroides</taxon>
    </lineage>
</organism>
<dbReference type="AlphaFoldDB" id="A0A1C7GVV7"/>
<dbReference type="Proteomes" id="UP000092631">
    <property type="component" value="Chromosome"/>
</dbReference>
<dbReference type="KEGG" id="bcae:A4V03_01835"/>
<gene>
    <name evidence="1" type="ORF">A4V03_01835</name>
</gene>
<protein>
    <submittedName>
        <fullName evidence="1">Uncharacterized protein</fullName>
    </submittedName>
</protein>
<evidence type="ECO:0000313" key="1">
    <source>
        <dbReference type="EMBL" id="ANU56465.1"/>
    </source>
</evidence>
<dbReference type="EMBL" id="CP015401">
    <property type="protein sequence ID" value="ANU56465.1"/>
    <property type="molecule type" value="Genomic_DNA"/>
</dbReference>
<evidence type="ECO:0000313" key="2">
    <source>
        <dbReference type="Proteomes" id="UP000092631"/>
    </source>
</evidence>
<keyword evidence="2" id="KW-1185">Reference proteome</keyword>
<accession>A0A1C7GVV7</accession>
<name>A0A1C7GVV7_9BACE</name>
<proteinExistence type="predicted"/>
<reference evidence="2" key="1">
    <citation type="submission" date="2016-04" db="EMBL/GenBank/DDBJ databases">
        <title>Complete Genome Sequences of Twelve Strains of a Stable Defined Moderately Diverse Mouse Microbiota 2 (sDMDMm2).</title>
        <authorList>
            <person name="Uchimura Y."/>
            <person name="Wyss M."/>
            <person name="Brugiroux S."/>
            <person name="Limenitakis J.P."/>
            <person name="Stecher B."/>
            <person name="McCoy K.D."/>
            <person name="Macpherson A.J."/>
        </authorList>
    </citation>
    <scope>NUCLEOTIDE SEQUENCE [LARGE SCALE GENOMIC DNA]</scope>
    <source>
        <strain evidence="2">I48</strain>
    </source>
</reference>